<feature type="region of interest" description="Disordered" evidence="1">
    <location>
        <begin position="173"/>
        <end position="212"/>
    </location>
</feature>
<dbReference type="Proteomes" id="UP001287356">
    <property type="component" value="Unassembled WGS sequence"/>
</dbReference>
<dbReference type="AlphaFoldDB" id="A0AAE0NJE6"/>
<evidence type="ECO:0000313" key="2">
    <source>
        <dbReference type="EMBL" id="KAK3382530.1"/>
    </source>
</evidence>
<proteinExistence type="predicted"/>
<dbReference type="EMBL" id="JAULSN010000001">
    <property type="protein sequence ID" value="KAK3382530.1"/>
    <property type="molecule type" value="Genomic_DNA"/>
</dbReference>
<evidence type="ECO:0008006" key="4">
    <source>
        <dbReference type="Google" id="ProtNLM"/>
    </source>
</evidence>
<evidence type="ECO:0000313" key="3">
    <source>
        <dbReference type="Proteomes" id="UP001287356"/>
    </source>
</evidence>
<protein>
    <recommendedName>
        <fullName evidence="4">HNH nuclease domain-containing protein</fullName>
    </recommendedName>
</protein>
<reference evidence="2" key="1">
    <citation type="journal article" date="2023" name="Mol. Phylogenet. Evol.">
        <title>Genome-scale phylogeny and comparative genomics of the fungal order Sordariales.</title>
        <authorList>
            <person name="Hensen N."/>
            <person name="Bonometti L."/>
            <person name="Westerberg I."/>
            <person name="Brannstrom I.O."/>
            <person name="Guillou S."/>
            <person name="Cros-Aarteil S."/>
            <person name="Calhoun S."/>
            <person name="Haridas S."/>
            <person name="Kuo A."/>
            <person name="Mondo S."/>
            <person name="Pangilinan J."/>
            <person name="Riley R."/>
            <person name="LaButti K."/>
            <person name="Andreopoulos B."/>
            <person name="Lipzen A."/>
            <person name="Chen C."/>
            <person name="Yan M."/>
            <person name="Daum C."/>
            <person name="Ng V."/>
            <person name="Clum A."/>
            <person name="Steindorff A."/>
            <person name="Ohm R.A."/>
            <person name="Martin F."/>
            <person name="Silar P."/>
            <person name="Natvig D.O."/>
            <person name="Lalanne C."/>
            <person name="Gautier V."/>
            <person name="Ament-Velasquez S.L."/>
            <person name="Kruys A."/>
            <person name="Hutchinson M.I."/>
            <person name="Powell A.J."/>
            <person name="Barry K."/>
            <person name="Miller A.N."/>
            <person name="Grigoriev I.V."/>
            <person name="Debuchy R."/>
            <person name="Gladieux P."/>
            <person name="Hiltunen Thoren M."/>
            <person name="Johannesson H."/>
        </authorList>
    </citation>
    <scope>NUCLEOTIDE SEQUENCE</scope>
    <source>
        <strain evidence="2">CBS 958.72</strain>
    </source>
</reference>
<keyword evidence="3" id="KW-1185">Reference proteome</keyword>
<reference evidence="2" key="2">
    <citation type="submission" date="2023-06" db="EMBL/GenBank/DDBJ databases">
        <authorList>
            <consortium name="Lawrence Berkeley National Laboratory"/>
            <person name="Haridas S."/>
            <person name="Hensen N."/>
            <person name="Bonometti L."/>
            <person name="Westerberg I."/>
            <person name="Brannstrom I.O."/>
            <person name="Guillou S."/>
            <person name="Cros-Aarteil S."/>
            <person name="Calhoun S."/>
            <person name="Kuo A."/>
            <person name="Mondo S."/>
            <person name="Pangilinan J."/>
            <person name="Riley R."/>
            <person name="Labutti K."/>
            <person name="Andreopoulos B."/>
            <person name="Lipzen A."/>
            <person name="Chen C."/>
            <person name="Yanf M."/>
            <person name="Daum C."/>
            <person name="Ng V."/>
            <person name="Clum A."/>
            <person name="Steindorff A."/>
            <person name="Ohm R."/>
            <person name="Martin F."/>
            <person name="Silar P."/>
            <person name="Natvig D."/>
            <person name="Lalanne C."/>
            <person name="Gautier V."/>
            <person name="Ament-Velasquez S.L."/>
            <person name="Kruys A."/>
            <person name="Hutchinson M.I."/>
            <person name="Powell A.J."/>
            <person name="Barry K."/>
            <person name="Miller A.N."/>
            <person name="Grigoriev I.V."/>
            <person name="Debuchy R."/>
            <person name="Gladieux P."/>
            <person name="Thoren M.H."/>
            <person name="Johannesson H."/>
        </authorList>
    </citation>
    <scope>NUCLEOTIDE SEQUENCE</scope>
    <source>
        <strain evidence="2">CBS 958.72</strain>
    </source>
</reference>
<evidence type="ECO:0000256" key="1">
    <source>
        <dbReference type="SAM" id="MobiDB-lite"/>
    </source>
</evidence>
<feature type="compositionally biased region" description="Polar residues" evidence="1">
    <location>
        <begin position="173"/>
        <end position="183"/>
    </location>
</feature>
<accession>A0AAE0NJE6</accession>
<organism evidence="2 3">
    <name type="scientific">Lasiosphaeria ovina</name>
    <dbReference type="NCBI Taxonomy" id="92902"/>
    <lineage>
        <taxon>Eukaryota</taxon>
        <taxon>Fungi</taxon>
        <taxon>Dikarya</taxon>
        <taxon>Ascomycota</taxon>
        <taxon>Pezizomycotina</taxon>
        <taxon>Sordariomycetes</taxon>
        <taxon>Sordariomycetidae</taxon>
        <taxon>Sordariales</taxon>
        <taxon>Lasiosphaeriaceae</taxon>
        <taxon>Lasiosphaeria</taxon>
    </lineage>
</organism>
<gene>
    <name evidence="2" type="ORF">B0T24DRAFT_661227</name>
</gene>
<name>A0AAE0NJE6_9PEZI</name>
<comment type="caution">
    <text evidence="2">The sequence shown here is derived from an EMBL/GenBank/DDBJ whole genome shotgun (WGS) entry which is preliminary data.</text>
</comment>
<sequence length="438" mass="47838">MSTPRKPCPALPFQSFSLHFLHLDSYNMPRRSARIANHLSAATPSDEKPLSKCLDFLQSEPTVHDRDTLMRYVDADAVPQREPVTSILPLDELHERLDRMGTIEGYAIRMMPPTWEPNIYHFAALLLAPIGYLRQLADAPMLVNTLDLHNMHVPQLVRLFLATSRDVAARSNLSTSGANSLASGSKGKRKRAASHGAGSSEPRTAAQGDDATYEPGQKFDANALCLVGKAYFGFKCLGILPGDEPLVRVRFVWMPRAMTMWQKDCRDEDELRVHMNNDRSPLVEQGVAAFRLSGRPLSTGDVFDIPVAKADAKKMKMAFDLQWVLIRIAALTGGADVDDVGTRDDDDGLPEEELSPFPVSSWVENVKPGLPDDDADVSMGTNDAGATMGTETGLGWHERQPLATITPSTVPASLGSTKGAAPLPTTCGVVLKENQKIK</sequence>